<evidence type="ECO:0000313" key="9">
    <source>
        <dbReference type="Proteomes" id="UP000006001"/>
    </source>
</evidence>
<accession>D0WF07</accession>
<dbReference type="GO" id="GO:0007165">
    <property type="term" value="P:signal transduction"/>
    <property type="evidence" value="ECO:0007669"/>
    <property type="project" value="TreeGrafter"/>
</dbReference>
<sequence>MGSLKHSKHVSDQERRDVRILKALFVLVLAFALFALGFLVRGYDPLMERLGVNSVSVPAPVASNASMQVSDVANHLSEVMSIISSDSVDSYDESSATNAVLGAFLESTGDSYARYYDADRYSAYVDSSSSDYPGVGVFFSEYNGKAYALDVFEGSSAAEAGVKPGDFVVAIDGDSSQDWSATEAINAVQRESGSTVVIRWRHAESLDSTGGEEFTTTLTTGNYEEPNVTTQLTNKVGYISLKQFTSNSDALVREAISELTDEGARSFVLDLRDNPGGYLSKSVDVASLFIKSGTVVEIDTLTTSTTREVSGDLATEAPLVVLVNGNTAGSAEALAAALRDLDRAAIVGTTTMGKGSVQVTRPLSFGGALRYTAARYVSPSGYAIDGVGVSPDASVAMDSDSSTDRQKEVAVETAQSLIKN</sequence>
<evidence type="ECO:0000256" key="5">
    <source>
        <dbReference type="SAM" id="MobiDB-lite"/>
    </source>
</evidence>
<feature type="region of interest" description="Disordered" evidence="5">
    <location>
        <begin position="394"/>
        <end position="420"/>
    </location>
</feature>
<dbReference type="HOGENOM" id="CLU_017295_3_2_11"/>
<dbReference type="AlphaFoldDB" id="D0WF07"/>
<dbReference type="InterPro" id="IPR029045">
    <property type="entry name" value="ClpP/crotonase-like_dom_sf"/>
</dbReference>
<proteinExistence type="inferred from homology"/>
<dbReference type="Pfam" id="PF17820">
    <property type="entry name" value="PDZ_6"/>
    <property type="match status" value="1"/>
</dbReference>
<dbReference type="GO" id="GO:0030288">
    <property type="term" value="C:outer membrane-bounded periplasmic space"/>
    <property type="evidence" value="ECO:0007669"/>
    <property type="project" value="TreeGrafter"/>
</dbReference>
<dbReference type="Proteomes" id="UP000006001">
    <property type="component" value="Unassembled WGS sequence"/>
</dbReference>
<dbReference type="GO" id="GO:0006508">
    <property type="term" value="P:proteolysis"/>
    <property type="evidence" value="ECO:0007669"/>
    <property type="project" value="UniProtKB-KW"/>
</dbReference>
<dbReference type="eggNOG" id="COG0793">
    <property type="taxonomic scope" value="Bacteria"/>
</dbReference>
<keyword evidence="6" id="KW-0472">Membrane</keyword>
<gene>
    <name evidence="8" type="ORF">HMPREF0762_00511</name>
</gene>
<keyword evidence="6" id="KW-1133">Transmembrane helix</keyword>
<dbReference type="SUPFAM" id="SSF50156">
    <property type="entry name" value="PDZ domain-like"/>
    <property type="match status" value="1"/>
</dbReference>
<evidence type="ECO:0000256" key="6">
    <source>
        <dbReference type="SAM" id="Phobius"/>
    </source>
</evidence>
<name>D0WF07_SLAES</name>
<dbReference type="GO" id="GO:0004175">
    <property type="term" value="F:endopeptidase activity"/>
    <property type="evidence" value="ECO:0007669"/>
    <property type="project" value="TreeGrafter"/>
</dbReference>
<dbReference type="InterPro" id="IPR004447">
    <property type="entry name" value="Peptidase_S41A"/>
</dbReference>
<evidence type="ECO:0000259" key="7">
    <source>
        <dbReference type="PROSITE" id="PS50106"/>
    </source>
</evidence>
<dbReference type="STRING" id="649764.HMPREF0762_00511"/>
<comment type="caution">
    <text evidence="8">The sequence shown here is derived from an EMBL/GenBank/DDBJ whole genome shotgun (WGS) entry which is preliminary data.</text>
</comment>
<dbReference type="InterPro" id="IPR036034">
    <property type="entry name" value="PDZ_sf"/>
</dbReference>
<evidence type="ECO:0000256" key="2">
    <source>
        <dbReference type="ARBA" id="ARBA00022670"/>
    </source>
</evidence>
<dbReference type="GeneID" id="85007135"/>
<protein>
    <submittedName>
        <fullName evidence="8">Peptidase, S41 family</fullName>
        <ecNumber evidence="8">3.4.21.-</ecNumber>
    </submittedName>
</protein>
<dbReference type="SUPFAM" id="SSF52096">
    <property type="entry name" value="ClpP/crotonase"/>
    <property type="match status" value="1"/>
</dbReference>
<keyword evidence="3 8" id="KW-0378">Hydrolase</keyword>
<evidence type="ECO:0000256" key="3">
    <source>
        <dbReference type="ARBA" id="ARBA00022801"/>
    </source>
</evidence>
<evidence type="ECO:0000256" key="1">
    <source>
        <dbReference type="ARBA" id="ARBA00009179"/>
    </source>
</evidence>
<organism evidence="8 9">
    <name type="scientific">Slackia exigua (strain ATCC 700122 / DSM 15923 / CIP 105133 / JCM 11022 / KCTC 5966 / S-7)</name>
    <dbReference type="NCBI Taxonomy" id="649764"/>
    <lineage>
        <taxon>Bacteria</taxon>
        <taxon>Bacillati</taxon>
        <taxon>Actinomycetota</taxon>
        <taxon>Coriobacteriia</taxon>
        <taxon>Eggerthellales</taxon>
        <taxon>Eggerthellaceae</taxon>
        <taxon>Slackia</taxon>
    </lineage>
</organism>
<keyword evidence="4" id="KW-0720">Serine protease</keyword>
<evidence type="ECO:0000256" key="4">
    <source>
        <dbReference type="ARBA" id="ARBA00022825"/>
    </source>
</evidence>
<dbReference type="PANTHER" id="PTHR32060:SF30">
    <property type="entry name" value="CARBOXY-TERMINAL PROCESSING PROTEASE CTPA"/>
    <property type="match status" value="1"/>
</dbReference>
<comment type="similarity">
    <text evidence="1">Belongs to the peptidase S41A family.</text>
</comment>
<dbReference type="SMART" id="SM00245">
    <property type="entry name" value="TSPc"/>
    <property type="match status" value="1"/>
</dbReference>
<dbReference type="CDD" id="cd07560">
    <property type="entry name" value="Peptidase_S41_CPP"/>
    <property type="match status" value="1"/>
</dbReference>
<feature type="transmembrane region" description="Helical" evidence="6">
    <location>
        <begin position="20"/>
        <end position="40"/>
    </location>
</feature>
<dbReference type="MEROPS" id="S41.009"/>
<dbReference type="RefSeq" id="WP_006361766.1">
    <property type="nucleotide sequence ID" value="NZ_GG700630.1"/>
</dbReference>
<dbReference type="InterPro" id="IPR005151">
    <property type="entry name" value="Tail-specific_protease"/>
</dbReference>
<dbReference type="EMBL" id="ACUX02000005">
    <property type="protein sequence ID" value="EEZ61877.1"/>
    <property type="molecule type" value="Genomic_DNA"/>
</dbReference>
<dbReference type="Gene3D" id="3.90.226.10">
    <property type="entry name" value="2-enoyl-CoA Hydratase, Chain A, domain 1"/>
    <property type="match status" value="1"/>
</dbReference>
<dbReference type="EC" id="3.4.21.-" evidence="8"/>
<dbReference type="GO" id="GO:0008236">
    <property type="term" value="F:serine-type peptidase activity"/>
    <property type="evidence" value="ECO:0007669"/>
    <property type="project" value="UniProtKB-KW"/>
</dbReference>
<reference evidence="8" key="1">
    <citation type="submission" date="2009-10" db="EMBL/GenBank/DDBJ databases">
        <authorList>
            <person name="Weinstock G."/>
            <person name="Sodergren E."/>
            <person name="Clifton S."/>
            <person name="Fulton L."/>
            <person name="Fulton B."/>
            <person name="Courtney L."/>
            <person name="Fronick C."/>
            <person name="Harrison M."/>
            <person name="Strong C."/>
            <person name="Farmer C."/>
            <person name="Delahaunty K."/>
            <person name="Markovic C."/>
            <person name="Hall O."/>
            <person name="Minx P."/>
            <person name="Tomlinson C."/>
            <person name="Mitreva M."/>
            <person name="Nelson J."/>
            <person name="Hou S."/>
            <person name="Wollam A."/>
            <person name="Pepin K.H."/>
            <person name="Johnson M."/>
            <person name="Bhonagiri V."/>
            <person name="Nash W.E."/>
            <person name="Warren W."/>
            <person name="Chinwalla A."/>
            <person name="Mardis E.R."/>
            <person name="Wilson R.K."/>
        </authorList>
    </citation>
    <scope>NUCLEOTIDE SEQUENCE [LARGE SCALE GENOMIC DNA]</scope>
    <source>
        <strain evidence="8">ATCC 700122</strain>
    </source>
</reference>
<dbReference type="SMART" id="SM00228">
    <property type="entry name" value="PDZ"/>
    <property type="match status" value="1"/>
</dbReference>
<evidence type="ECO:0000313" key="8">
    <source>
        <dbReference type="EMBL" id="EEZ61877.1"/>
    </source>
</evidence>
<keyword evidence="6" id="KW-0812">Transmembrane</keyword>
<dbReference type="Gene3D" id="3.30.750.44">
    <property type="match status" value="1"/>
</dbReference>
<dbReference type="Gene3D" id="2.30.42.10">
    <property type="match status" value="1"/>
</dbReference>
<dbReference type="InterPro" id="IPR001478">
    <property type="entry name" value="PDZ"/>
</dbReference>
<dbReference type="PANTHER" id="PTHR32060">
    <property type="entry name" value="TAIL-SPECIFIC PROTEASE"/>
    <property type="match status" value="1"/>
</dbReference>
<dbReference type="InterPro" id="IPR041489">
    <property type="entry name" value="PDZ_6"/>
</dbReference>
<keyword evidence="9" id="KW-1185">Reference proteome</keyword>
<feature type="domain" description="PDZ" evidence="7">
    <location>
        <begin position="122"/>
        <end position="203"/>
    </location>
</feature>
<dbReference type="Pfam" id="PF03572">
    <property type="entry name" value="Peptidase_S41"/>
    <property type="match status" value="1"/>
</dbReference>
<dbReference type="OrthoDB" id="9812068at2"/>
<dbReference type="PROSITE" id="PS50106">
    <property type="entry name" value="PDZ"/>
    <property type="match status" value="1"/>
</dbReference>
<keyword evidence="2" id="KW-0645">Protease</keyword>